<sequence>MACAMSTVCDPFDSKLMFQNWQKPLISAAPDLYVVQDMANINLWDEIGCGHDDLLIYDGRGRVFSYLPSRGSFNMINNTEITGPTFIEQDIRNPVGYANVLKLLQEAKEETEFSRCFADYDDTGNKDHTAGGAPHDDANNNSGVLLATIVGMIIFFVAAYKIAVKAMHRHEERKAYRFAKVLDDDDNDDEGGEIEFGNIGGLDEMGDDDDIGDVFNPEVFNTLRKQFEKEYGEDSNSDSNSDADSGAILDEDLISNEEGVTQSIDL</sequence>
<feature type="region of interest" description="Disordered" evidence="1">
    <location>
        <begin position="226"/>
        <end position="266"/>
    </location>
</feature>
<comment type="caution">
    <text evidence="3">The sequence shown here is derived from an EMBL/GenBank/DDBJ whole genome shotgun (WGS) entry which is preliminary data.</text>
</comment>
<evidence type="ECO:0000256" key="2">
    <source>
        <dbReference type="SAM" id="Phobius"/>
    </source>
</evidence>
<keyword evidence="2" id="KW-0472">Membrane</keyword>
<protein>
    <submittedName>
        <fullName evidence="3">Uncharacterized protein</fullName>
    </submittedName>
</protein>
<keyword evidence="2" id="KW-1133">Transmembrane helix</keyword>
<proteinExistence type="predicted"/>
<feature type="transmembrane region" description="Helical" evidence="2">
    <location>
        <begin position="144"/>
        <end position="164"/>
    </location>
</feature>
<evidence type="ECO:0000313" key="3">
    <source>
        <dbReference type="EMBL" id="GMH97357.1"/>
    </source>
</evidence>
<dbReference type="Proteomes" id="UP001165160">
    <property type="component" value="Unassembled WGS sequence"/>
</dbReference>
<evidence type="ECO:0000256" key="1">
    <source>
        <dbReference type="SAM" id="MobiDB-lite"/>
    </source>
</evidence>
<gene>
    <name evidence="3" type="ORF">TrVE_jg7650</name>
</gene>
<dbReference type="EMBL" id="BRXX01000199">
    <property type="protein sequence ID" value="GMH97357.1"/>
    <property type="molecule type" value="Genomic_DNA"/>
</dbReference>
<evidence type="ECO:0000313" key="4">
    <source>
        <dbReference type="Proteomes" id="UP001165160"/>
    </source>
</evidence>
<reference evidence="4" key="1">
    <citation type="journal article" date="2023" name="Commun. Biol.">
        <title>Genome analysis of Parmales, the sister group of diatoms, reveals the evolutionary specialization of diatoms from phago-mixotrophs to photoautotrophs.</title>
        <authorList>
            <person name="Ban H."/>
            <person name="Sato S."/>
            <person name="Yoshikawa S."/>
            <person name="Yamada K."/>
            <person name="Nakamura Y."/>
            <person name="Ichinomiya M."/>
            <person name="Sato N."/>
            <person name="Blanc-Mathieu R."/>
            <person name="Endo H."/>
            <person name="Kuwata A."/>
            <person name="Ogata H."/>
        </authorList>
    </citation>
    <scope>NUCLEOTIDE SEQUENCE [LARGE SCALE GENOMIC DNA]</scope>
    <source>
        <strain evidence="4">NIES 3699</strain>
    </source>
</reference>
<dbReference type="AlphaFoldDB" id="A0A9W7C160"/>
<organism evidence="3 4">
    <name type="scientific">Triparma verrucosa</name>
    <dbReference type="NCBI Taxonomy" id="1606542"/>
    <lineage>
        <taxon>Eukaryota</taxon>
        <taxon>Sar</taxon>
        <taxon>Stramenopiles</taxon>
        <taxon>Ochrophyta</taxon>
        <taxon>Bolidophyceae</taxon>
        <taxon>Parmales</taxon>
        <taxon>Triparmaceae</taxon>
        <taxon>Triparma</taxon>
    </lineage>
</organism>
<accession>A0A9W7C160</accession>
<name>A0A9W7C160_9STRA</name>
<keyword evidence="2" id="KW-0812">Transmembrane</keyword>
<keyword evidence="4" id="KW-1185">Reference proteome</keyword>